<evidence type="ECO:0000313" key="1">
    <source>
        <dbReference type="EMBL" id="MCM2389734.1"/>
    </source>
</evidence>
<dbReference type="InterPro" id="IPR011094">
    <property type="entry name" value="Uncharacterised_LppY/LpqO"/>
</dbReference>
<reference evidence="1" key="1">
    <citation type="submission" date="2022-06" db="EMBL/GenBank/DDBJ databases">
        <title>Genome public.</title>
        <authorList>
            <person name="Sun Q."/>
        </authorList>
    </citation>
    <scope>NUCLEOTIDE SEQUENCE</scope>
    <source>
        <strain evidence="1">CWNU-1</strain>
    </source>
</reference>
<protein>
    <submittedName>
        <fullName evidence="1">DUF1259 domain-containing protein</fullName>
    </submittedName>
</protein>
<evidence type="ECO:0000313" key="2">
    <source>
        <dbReference type="Proteomes" id="UP001431429"/>
    </source>
</evidence>
<dbReference type="Pfam" id="PF07485">
    <property type="entry name" value="DUF1529"/>
    <property type="match status" value="1"/>
</dbReference>
<accession>A0ABT0UM71</accession>
<comment type="caution">
    <text evidence="1">The sequence shown here is derived from an EMBL/GenBank/DDBJ whole genome shotgun (WGS) entry which is preliminary data.</text>
</comment>
<dbReference type="Proteomes" id="UP001431429">
    <property type="component" value="Unassembled WGS sequence"/>
</dbReference>
<gene>
    <name evidence="1" type="ORF">NBG84_15805</name>
</gene>
<name>A0ABT0UM71_9ACTN</name>
<sequence>MTTLISFQPIGARRAAVHGDFAMTAGEVQNVLAALRRSGISIVEIHNHGLTEEPRLLFAHFWAIDDGATLARALRTALDATNTTPAA</sequence>
<keyword evidence="2" id="KW-1185">Reference proteome</keyword>
<proteinExistence type="predicted"/>
<dbReference type="EMBL" id="JAMQAW010000012">
    <property type="protein sequence ID" value="MCM2389734.1"/>
    <property type="molecule type" value="Genomic_DNA"/>
</dbReference>
<dbReference type="RefSeq" id="WP_250920080.1">
    <property type="nucleotide sequence ID" value="NZ_JAMQAW010000012.1"/>
</dbReference>
<organism evidence="1 2">
    <name type="scientific">Streptomyces albipurpureus</name>
    <dbReference type="NCBI Taxonomy" id="2897419"/>
    <lineage>
        <taxon>Bacteria</taxon>
        <taxon>Bacillati</taxon>
        <taxon>Actinomycetota</taxon>
        <taxon>Actinomycetes</taxon>
        <taxon>Kitasatosporales</taxon>
        <taxon>Streptomycetaceae</taxon>
        <taxon>Streptomyces</taxon>
    </lineage>
</organism>